<keyword evidence="3" id="KW-0268">Exocytosis</keyword>
<dbReference type="EMBL" id="OC874279">
    <property type="protein sequence ID" value="CAD7637438.1"/>
    <property type="molecule type" value="Genomic_DNA"/>
</dbReference>
<dbReference type="OrthoDB" id="10047020at2759"/>
<name>A0A7R9KCD2_9ACAR</name>
<keyword evidence="2" id="KW-0813">Transport</keyword>
<dbReference type="GO" id="GO:0000145">
    <property type="term" value="C:exocyst"/>
    <property type="evidence" value="ECO:0007669"/>
    <property type="project" value="InterPro"/>
</dbReference>
<sequence>MATDNEAKKVFDNVVKSFERLKEESIGHLLYEIFLDVDREIMKVGSQEWFDSKISVIENICLTLEDYFRDYEYLKEENSDRLKTLLQNRLAKGYITAILQKKMQLKNQSQREIFAKKFIREGEILKAAVAKMPTKSMANMTNESPFDCLPLLAELLKLKDLSLLFLEVSGLVKKYPDVRAEHLVALLSLREDMLKTNVKKQVEDMMSEYEFTYDVQTIFSEITLN</sequence>
<dbReference type="GO" id="GO:0006887">
    <property type="term" value="P:exocytosis"/>
    <property type="evidence" value="ECO:0007669"/>
    <property type="project" value="UniProtKB-KW"/>
</dbReference>
<dbReference type="InterPro" id="IPR042532">
    <property type="entry name" value="EXOC3/Sec6_C"/>
</dbReference>
<evidence type="ECO:0000313" key="5">
    <source>
        <dbReference type="EMBL" id="CAD7637438.1"/>
    </source>
</evidence>
<dbReference type="EMBL" id="CAJPIZ010000018">
    <property type="protein sequence ID" value="CAG2100053.1"/>
    <property type="molecule type" value="Genomic_DNA"/>
</dbReference>
<protein>
    <recommendedName>
        <fullName evidence="7">Exocyst complex component 3</fullName>
    </recommendedName>
</protein>
<dbReference type="PANTHER" id="PTHR21292">
    <property type="entry name" value="EXOCYST COMPLEX COMPONENT SEC6-RELATED"/>
    <property type="match status" value="1"/>
</dbReference>
<dbReference type="Gene3D" id="1.10.357.70">
    <property type="entry name" value="Exocyst complex component Sec6, C-terminal domain"/>
    <property type="match status" value="1"/>
</dbReference>
<dbReference type="GO" id="GO:0000149">
    <property type="term" value="F:SNARE binding"/>
    <property type="evidence" value="ECO:0007669"/>
    <property type="project" value="TreeGrafter"/>
</dbReference>
<dbReference type="Pfam" id="PF06046">
    <property type="entry name" value="Sec6"/>
    <property type="match status" value="1"/>
</dbReference>
<evidence type="ECO:0000256" key="2">
    <source>
        <dbReference type="ARBA" id="ARBA00022448"/>
    </source>
</evidence>
<dbReference type="GO" id="GO:0051601">
    <property type="term" value="P:exocyst localization"/>
    <property type="evidence" value="ECO:0007669"/>
    <property type="project" value="TreeGrafter"/>
</dbReference>
<dbReference type="Proteomes" id="UP000759131">
    <property type="component" value="Unassembled WGS sequence"/>
</dbReference>
<dbReference type="EMBL" id="OC854593">
    <property type="protein sequence ID" value="CAD7619623.1"/>
    <property type="molecule type" value="Genomic_DNA"/>
</dbReference>
<evidence type="ECO:0000313" key="6">
    <source>
        <dbReference type="Proteomes" id="UP000759131"/>
    </source>
</evidence>
<dbReference type="InterPro" id="IPR010326">
    <property type="entry name" value="EXOC3/Sec6"/>
</dbReference>
<evidence type="ECO:0000256" key="3">
    <source>
        <dbReference type="ARBA" id="ARBA00022483"/>
    </source>
</evidence>
<accession>A0A7R9KCD2</accession>
<reference evidence="4" key="1">
    <citation type="submission" date="2020-11" db="EMBL/GenBank/DDBJ databases">
        <authorList>
            <person name="Tran Van P."/>
        </authorList>
    </citation>
    <scope>NUCLEOTIDE SEQUENCE</scope>
</reference>
<dbReference type="EMBL" id="CAJPIZ010019704">
    <property type="protein sequence ID" value="CAG2117033.1"/>
    <property type="molecule type" value="Genomic_DNA"/>
</dbReference>
<proteinExistence type="inferred from homology"/>
<gene>
    <name evidence="4" type="ORF">OSB1V03_LOCUS123</name>
    <name evidence="5" type="ORF">OSB1V03_LOCUS16988</name>
</gene>
<dbReference type="AlphaFoldDB" id="A0A7R9KCD2"/>
<evidence type="ECO:0000256" key="1">
    <source>
        <dbReference type="ARBA" id="ARBA00009447"/>
    </source>
</evidence>
<evidence type="ECO:0008006" key="7">
    <source>
        <dbReference type="Google" id="ProtNLM"/>
    </source>
</evidence>
<dbReference type="PANTHER" id="PTHR21292:SF1">
    <property type="entry name" value="EXOCYST COMPLEX COMPONENT 3"/>
    <property type="match status" value="1"/>
</dbReference>
<keyword evidence="6" id="KW-1185">Reference proteome</keyword>
<organism evidence="4">
    <name type="scientific">Medioppia subpectinata</name>
    <dbReference type="NCBI Taxonomy" id="1979941"/>
    <lineage>
        <taxon>Eukaryota</taxon>
        <taxon>Metazoa</taxon>
        <taxon>Ecdysozoa</taxon>
        <taxon>Arthropoda</taxon>
        <taxon>Chelicerata</taxon>
        <taxon>Arachnida</taxon>
        <taxon>Acari</taxon>
        <taxon>Acariformes</taxon>
        <taxon>Sarcoptiformes</taxon>
        <taxon>Oribatida</taxon>
        <taxon>Brachypylina</taxon>
        <taxon>Oppioidea</taxon>
        <taxon>Oppiidae</taxon>
        <taxon>Medioppia</taxon>
    </lineage>
</organism>
<comment type="similarity">
    <text evidence="1">Belongs to the SEC6 family.</text>
</comment>
<evidence type="ECO:0000313" key="4">
    <source>
        <dbReference type="EMBL" id="CAD7619623.1"/>
    </source>
</evidence>